<dbReference type="EMBL" id="LR134422">
    <property type="protein sequence ID" value="VEH85382.1"/>
    <property type="molecule type" value="Genomic_DNA"/>
</dbReference>
<accession>A0A0W0R242</accession>
<dbReference type="OrthoDB" id="9180899at2"/>
<organism evidence="6 8">
    <name type="scientific">Legionella adelaidensis</name>
    <dbReference type="NCBI Taxonomy" id="45056"/>
    <lineage>
        <taxon>Bacteria</taxon>
        <taxon>Pseudomonadati</taxon>
        <taxon>Pseudomonadota</taxon>
        <taxon>Gammaproteobacteria</taxon>
        <taxon>Legionellales</taxon>
        <taxon>Legionellaceae</taxon>
        <taxon>Legionella</taxon>
    </lineage>
</organism>
<comment type="subcellular location">
    <subcellularLocation>
        <location evidence="1">Cytoplasm</location>
    </subcellularLocation>
</comment>
<reference evidence="6 8" key="1">
    <citation type="submission" date="2015-11" db="EMBL/GenBank/DDBJ databases">
        <title>Identification of large and diverse effector repertoires of 38 Legionella species.</title>
        <authorList>
            <person name="Burstein D."/>
            <person name="Amaro F."/>
            <person name="Zusman T."/>
            <person name="Lifshitz Z."/>
            <person name="Cohen O."/>
            <person name="Gilbert J.A."/>
            <person name="Pupko T."/>
            <person name="Shuman H.A."/>
            <person name="Segal G."/>
        </authorList>
    </citation>
    <scope>NUCLEOTIDE SEQUENCE [LARGE SCALE GENOMIC DNA]</scope>
    <source>
        <strain evidence="6 8">1762-AUS-E</strain>
    </source>
</reference>
<evidence type="ECO:0000313" key="8">
    <source>
        <dbReference type="Proteomes" id="UP000054859"/>
    </source>
</evidence>
<dbReference type="GO" id="GO:0005737">
    <property type="term" value="C:cytoplasm"/>
    <property type="evidence" value="ECO:0007669"/>
    <property type="project" value="UniProtKB-SubCell"/>
</dbReference>
<dbReference type="Proteomes" id="UP000054859">
    <property type="component" value="Unassembled WGS sequence"/>
</dbReference>
<dbReference type="PANTHER" id="PTHR39585:SF1">
    <property type="entry name" value="FAD ASSEMBLY FACTOR SDHE"/>
    <property type="match status" value="1"/>
</dbReference>
<dbReference type="Gene3D" id="1.10.150.250">
    <property type="entry name" value="Flavinator of succinate dehydrogenase"/>
    <property type="match status" value="1"/>
</dbReference>
<reference evidence="7 9" key="2">
    <citation type="submission" date="2018-12" db="EMBL/GenBank/DDBJ databases">
        <authorList>
            <consortium name="Pathogen Informatics"/>
        </authorList>
    </citation>
    <scope>NUCLEOTIDE SEQUENCE [LARGE SCALE GENOMIC DNA]</scope>
    <source>
        <strain evidence="7 9">NCTC12735</strain>
        <plasmid evidence="9">13</plasmid>
    </source>
</reference>
<evidence type="ECO:0000256" key="1">
    <source>
        <dbReference type="ARBA" id="ARBA00004496"/>
    </source>
</evidence>
<geneLocation type="plasmid" evidence="7 9">
    <name>13</name>
</geneLocation>
<name>A0A0W0R242_9GAMM</name>
<dbReference type="STRING" id="45056.Lade_1621"/>
<protein>
    <recommendedName>
        <fullName evidence="3">FAD assembly factor SdhE</fullName>
    </recommendedName>
</protein>
<sequence>MITPEQKAKIKWNCRRGMLELDLILNRFLNDGFALLSDEQVINFETLLTYSDPQLYFWLMGQEEPDDEVIAEIVNTVRALHRF</sequence>
<evidence type="ECO:0000313" key="7">
    <source>
        <dbReference type="EMBL" id="VEH85382.1"/>
    </source>
</evidence>
<dbReference type="SUPFAM" id="SSF109910">
    <property type="entry name" value="YgfY-like"/>
    <property type="match status" value="1"/>
</dbReference>
<dbReference type="InterPro" id="IPR005631">
    <property type="entry name" value="SDH"/>
</dbReference>
<dbReference type="EMBL" id="LNKA01000010">
    <property type="protein sequence ID" value="KTC65098.1"/>
    <property type="molecule type" value="Genomic_DNA"/>
</dbReference>
<dbReference type="GO" id="GO:0006105">
    <property type="term" value="P:succinate metabolic process"/>
    <property type="evidence" value="ECO:0007669"/>
    <property type="project" value="TreeGrafter"/>
</dbReference>
<evidence type="ECO:0000256" key="3">
    <source>
        <dbReference type="ARBA" id="ARBA00019418"/>
    </source>
</evidence>
<proteinExistence type="inferred from homology"/>
<keyword evidence="7" id="KW-0614">Plasmid</keyword>
<evidence type="ECO:0000256" key="2">
    <source>
        <dbReference type="ARBA" id="ARBA00008571"/>
    </source>
</evidence>
<dbReference type="Proteomes" id="UP000281170">
    <property type="component" value="Plasmid 13"/>
</dbReference>
<dbReference type="AlphaFoldDB" id="A0A0W0R242"/>
<evidence type="ECO:0000256" key="4">
    <source>
        <dbReference type="ARBA" id="ARBA00022490"/>
    </source>
</evidence>
<evidence type="ECO:0000313" key="9">
    <source>
        <dbReference type="Proteomes" id="UP000281170"/>
    </source>
</evidence>
<dbReference type="KEGG" id="ladl:NCTC12735_01009"/>
<dbReference type="InterPro" id="IPR050531">
    <property type="entry name" value="SdhE_FAD_assembly_factor"/>
</dbReference>
<keyword evidence="5" id="KW-0143">Chaperone</keyword>
<gene>
    <name evidence="6" type="primary">cptB</name>
    <name evidence="6" type="ORF">Lade_1621</name>
    <name evidence="7" type="ORF">NCTC12735_01009</name>
</gene>
<keyword evidence="8" id="KW-1185">Reference proteome</keyword>
<keyword evidence="4" id="KW-0963">Cytoplasm</keyword>
<evidence type="ECO:0000313" key="6">
    <source>
        <dbReference type="EMBL" id="KTC65098.1"/>
    </source>
</evidence>
<dbReference type="InterPro" id="IPR036714">
    <property type="entry name" value="SDH_sf"/>
</dbReference>
<dbReference type="RefSeq" id="WP_058462692.1">
    <property type="nucleotide sequence ID" value="NZ_CAAAHS010000009.1"/>
</dbReference>
<dbReference type="PANTHER" id="PTHR39585">
    <property type="entry name" value="FAD ASSEMBLY FACTOR SDHE"/>
    <property type="match status" value="1"/>
</dbReference>
<evidence type="ECO:0000256" key="5">
    <source>
        <dbReference type="ARBA" id="ARBA00023186"/>
    </source>
</evidence>
<dbReference type="Pfam" id="PF03937">
    <property type="entry name" value="Sdh5"/>
    <property type="match status" value="1"/>
</dbReference>
<comment type="similarity">
    <text evidence="2">Belongs to the SdhE FAD assembly factor family.</text>
</comment>